<dbReference type="STRING" id="1137991.SAMN05660642_03951"/>
<comment type="similarity">
    <text evidence="1">Belongs to the UPF0312 family.</text>
</comment>
<dbReference type="AlphaFoldDB" id="A0A1G9YA00"/>
<evidence type="ECO:0000313" key="3">
    <source>
        <dbReference type="EMBL" id="SDN05908.1"/>
    </source>
</evidence>
<keyword evidence="4" id="KW-1185">Reference proteome</keyword>
<dbReference type="Pfam" id="PF13620">
    <property type="entry name" value="CarboxypepD_reg"/>
    <property type="match status" value="1"/>
</dbReference>
<dbReference type="InterPro" id="IPR036761">
    <property type="entry name" value="TTHA0802/YceI-like_sf"/>
</dbReference>
<evidence type="ECO:0000256" key="1">
    <source>
        <dbReference type="ARBA" id="ARBA00008812"/>
    </source>
</evidence>
<feature type="domain" description="Lipid/polyisoprenoid-binding YceI-like" evidence="2">
    <location>
        <begin position="103"/>
        <end position="271"/>
    </location>
</feature>
<evidence type="ECO:0000259" key="2">
    <source>
        <dbReference type="SMART" id="SM00867"/>
    </source>
</evidence>
<dbReference type="InterPro" id="IPR008969">
    <property type="entry name" value="CarboxyPept-like_regulatory"/>
</dbReference>
<sequence>MSAGRPDVRDAVTGTVLGRDGEPLEAATVTLVDGTGRQLGRAAADAAGRFAVPVPAPGTATVIVAAPGCVPVARTVATGPAGTDLGLLVLSRPGDSGTPRAGRWVIDPAHSTIEVTARHLALSTVHGRFRDFSGEIVVAEPLDGSRCEAVIDAASIDTANDQRDAHLRSADFLDVERFPEVRYTGTAVEPAGPGRWTVHGRLDLAGTARDVPLELRYGGTRPDPWGGVRAGFTATARLDREDFRMNWNQAVELGLSLVGTHLLVELEVQAVLAD</sequence>
<dbReference type="PANTHER" id="PTHR34406">
    <property type="entry name" value="PROTEIN YCEI"/>
    <property type="match status" value="1"/>
</dbReference>
<name>A0A1G9YA00_9ACTN</name>
<dbReference type="SUPFAM" id="SSF49464">
    <property type="entry name" value="Carboxypeptidase regulatory domain-like"/>
    <property type="match status" value="1"/>
</dbReference>
<dbReference type="PANTHER" id="PTHR34406:SF1">
    <property type="entry name" value="PROTEIN YCEI"/>
    <property type="match status" value="1"/>
</dbReference>
<dbReference type="SMART" id="SM00867">
    <property type="entry name" value="YceI"/>
    <property type="match status" value="1"/>
</dbReference>
<protein>
    <submittedName>
        <fullName evidence="3">Polyisoprenoid-binding protein YceI</fullName>
    </submittedName>
</protein>
<proteinExistence type="inferred from homology"/>
<dbReference type="SUPFAM" id="SSF101874">
    <property type="entry name" value="YceI-like"/>
    <property type="match status" value="1"/>
</dbReference>
<gene>
    <name evidence="3" type="ORF">SAMN05660642_03951</name>
</gene>
<dbReference type="EMBL" id="FNHE01000011">
    <property type="protein sequence ID" value="SDN05908.1"/>
    <property type="molecule type" value="Genomic_DNA"/>
</dbReference>
<organism evidence="3 4">
    <name type="scientific">Geodermatophilus siccatus</name>
    <dbReference type="NCBI Taxonomy" id="1137991"/>
    <lineage>
        <taxon>Bacteria</taxon>
        <taxon>Bacillati</taxon>
        <taxon>Actinomycetota</taxon>
        <taxon>Actinomycetes</taxon>
        <taxon>Geodermatophilales</taxon>
        <taxon>Geodermatophilaceae</taxon>
        <taxon>Geodermatophilus</taxon>
    </lineage>
</organism>
<dbReference type="Pfam" id="PF04264">
    <property type="entry name" value="YceI"/>
    <property type="match status" value="1"/>
</dbReference>
<reference evidence="4" key="1">
    <citation type="submission" date="2016-10" db="EMBL/GenBank/DDBJ databases">
        <authorList>
            <person name="Varghese N."/>
            <person name="Submissions S."/>
        </authorList>
    </citation>
    <scope>NUCLEOTIDE SEQUENCE [LARGE SCALE GENOMIC DNA]</scope>
    <source>
        <strain evidence="4">DSM 45419</strain>
    </source>
</reference>
<dbReference type="Gene3D" id="2.60.40.1120">
    <property type="entry name" value="Carboxypeptidase-like, regulatory domain"/>
    <property type="match status" value="1"/>
</dbReference>
<evidence type="ECO:0000313" key="4">
    <source>
        <dbReference type="Proteomes" id="UP000198680"/>
    </source>
</evidence>
<dbReference type="Proteomes" id="UP000198680">
    <property type="component" value="Unassembled WGS sequence"/>
</dbReference>
<dbReference type="Gene3D" id="2.40.128.110">
    <property type="entry name" value="Lipid/polyisoprenoid-binding, YceI-like"/>
    <property type="match status" value="1"/>
</dbReference>
<accession>A0A1G9YA00</accession>
<dbReference type="InterPro" id="IPR007372">
    <property type="entry name" value="Lipid/polyisoprenoid-bd_YceI"/>
</dbReference>
<dbReference type="RefSeq" id="WP_217636211.1">
    <property type="nucleotide sequence ID" value="NZ_FNHE01000011.1"/>
</dbReference>